<dbReference type="Proteomes" id="UP000244197">
    <property type="component" value="Unassembled WGS sequence"/>
</dbReference>
<dbReference type="PANTHER" id="PTHR11049:SF16">
    <property type="entry name" value="PROTEIN VDLD"/>
    <property type="match status" value="1"/>
</dbReference>
<evidence type="ECO:0000313" key="8">
    <source>
        <dbReference type="EMBL" id="MEZ8182273.1"/>
    </source>
</evidence>
<dbReference type="OrthoDB" id="9809430at2"/>
<evidence type="ECO:0000259" key="4">
    <source>
        <dbReference type="PROSITE" id="PS51770"/>
    </source>
</evidence>
<dbReference type="EMBL" id="JBGOOW010000020">
    <property type="protein sequence ID" value="MEZ8182273.1"/>
    <property type="molecule type" value="Genomic_DNA"/>
</dbReference>
<dbReference type="PROSITE" id="PS51770">
    <property type="entry name" value="HOTDOG_ACOT"/>
    <property type="match status" value="1"/>
</dbReference>
<dbReference type="Proteomes" id="UP001569200">
    <property type="component" value="Unassembled WGS sequence"/>
</dbReference>
<dbReference type="EC" id="3.1.2.20" evidence="7"/>
<reference evidence="10 12" key="3">
    <citation type="submission" date="2017-11" db="EMBL/GenBank/DDBJ databases">
        <title>Population delineation of vibrios coincides with oyster pathogenicity.</title>
        <authorList>
            <person name="Bruto M."/>
            <person name="Labreuche Y."/>
            <person name="James A."/>
            <person name="Piel D."/>
            <person name="Chenivesse S."/>
            <person name="Petton B."/>
            <person name="Polz M.F."/>
            <person name="Le Roux F."/>
        </authorList>
    </citation>
    <scope>NUCLEOTIDE SEQUENCE [LARGE SCALE GENOMIC DNA]</scope>
    <source>
        <strain evidence="10 12">FF_144</strain>
    </source>
</reference>
<proteinExistence type="inferred from homology"/>
<dbReference type="FunFam" id="3.10.129.10:FF:000062">
    <property type="entry name" value="Acyl-CoA thioester hydrolase"/>
    <property type="match status" value="1"/>
</dbReference>
<dbReference type="GO" id="GO:0005829">
    <property type="term" value="C:cytosol"/>
    <property type="evidence" value="ECO:0007669"/>
    <property type="project" value="TreeGrafter"/>
</dbReference>
<sequence length="167" mass="18287">MSSNNNRPDGKRDVTLRFLAEPGDVNFGGKVHGGAAMKWIDLAAYACSAGWSGKYCITAYAGGIRFVAPIHVGNLVEVSAKVIYTGSSSMHIAIDVQASDPKELNNRLTTHCIVIMVAVDENGNPTKVPEWVPETPEDIELRDSAIRLMNMRKQIGEEMEAHVKYLK</sequence>
<dbReference type="EMBL" id="JAKMYX010000027">
    <property type="protein sequence ID" value="MDH5921219.1"/>
    <property type="molecule type" value="Genomic_DNA"/>
</dbReference>
<dbReference type="Proteomes" id="UP001159663">
    <property type="component" value="Unassembled WGS sequence"/>
</dbReference>
<dbReference type="Gene3D" id="3.10.129.10">
    <property type="entry name" value="Hotdog Thioesterase"/>
    <property type="match status" value="1"/>
</dbReference>
<accession>A0A1C3IXU0</accession>
<dbReference type="Pfam" id="PF03061">
    <property type="entry name" value="4HBT"/>
    <property type="match status" value="1"/>
</dbReference>
<reference evidence="9" key="4">
    <citation type="journal article" date="2018" name="Nature">
        <title>A major lineage of non-tailed dsDNA viruses as unrecognized killers of marine bacteria.</title>
        <authorList>
            <person name="Kauffman K.M."/>
            <person name="Hussain F.A."/>
            <person name="Yang J."/>
            <person name="Arevalo P."/>
            <person name="Brown J.M."/>
            <person name="Chang W.K."/>
            <person name="VanInsberghe D."/>
            <person name="Elsherbini J."/>
            <person name="Sharma R.S."/>
            <person name="Cutler M.B."/>
            <person name="Kelly L."/>
            <person name="Polz M.F."/>
        </authorList>
    </citation>
    <scope>NUCLEOTIDE SEQUENCE</scope>
    <source>
        <strain evidence="9">10N.286.54.F3</strain>
    </source>
</reference>
<accession>A0A0P6YTH1</accession>
<evidence type="ECO:0000313" key="9">
    <source>
        <dbReference type="EMBL" id="PMF18352.1"/>
    </source>
</evidence>
<dbReference type="AlphaFoldDB" id="A0A0P6YTH1"/>
<gene>
    <name evidence="8" type="ORF">ACED33_16425</name>
    <name evidence="9" type="ORF">BCV19_16520</name>
    <name evidence="10" type="ORF">CWO07_11715</name>
    <name evidence="5" type="ORF">L8R85_09290</name>
    <name evidence="6" type="ORF">Q8W38_09130</name>
    <name evidence="7" type="ORF">Q8W42_01990</name>
</gene>
<feature type="domain" description="HotDog ACOT-type" evidence="4">
    <location>
        <begin position="10"/>
        <end position="122"/>
    </location>
</feature>
<reference evidence="5" key="5">
    <citation type="submission" date="2022-01" db="EMBL/GenBank/DDBJ databases">
        <title>Vibrio aestuarianus Clade A and Clade B isolates are associated with Pacific oyster (Crassostrea gigas) disease outbreaks across Ireland.</title>
        <authorList>
            <person name="Coyle N."/>
            <person name="O'Toole C."/>
            <person name="Thomas J.C.L."/>
            <person name="Ryder D."/>
            <person name="Cheslett D."/>
            <person name="Feist S."/>
            <person name="Bean T."/>
            <person name="Joseph A."/>
            <person name="Waina A."/>
            <person name="Feil E."/>
            <person name="Verner-Jeffreys D.W."/>
        </authorList>
    </citation>
    <scope>NUCLEOTIDE SEQUENCE</scope>
    <source>
        <strain evidence="5">S/17/14 A</strain>
    </source>
</reference>
<keyword evidence="2 3" id="KW-0378">Hydrolase</keyword>
<name>A0A0P6YTH1_VIBSP</name>
<evidence type="ECO:0000313" key="14">
    <source>
        <dbReference type="Proteomes" id="UP001569200"/>
    </source>
</evidence>
<evidence type="ECO:0000313" key="7">
    <source>
        <dbReference type="EMBL" id="MDP2499466.1"/>
    </source>
</evidence>
<evidence type="ECO:0000313" key="12">
    <source>
        <dbReference type="Proteomes" id="UP000244197"/>
    </source>
</evidence>
<evidence type="ECO:0000256" key="3">
    <source>
        <dbReference type="PROSITE-ProRule" id="PRU01106"/>
    </source>
</evidence>
<dbReference type="Proteomes" id="UP001177935">
    <property type="component" value="Unassembled WGS sequence"/>
</dbReference>
<evidence type="ECO:0000313" key="13">
    <source>
        <dbReference type="Proteomes" id="UP001177935"/>
    </source>
</evidence>
<evidence type="ECO:0000313" key="10">
    <source>
        <dbReference type="EMBL" id="PTP34843.1"/>
    </source>
</evidence>
<dbReference type="InterPro" id="IPR006683">
    <property type="entry name" value="Thioestr_dom"/>
</dbReference>
<evidence type="ECO:0000313" key="11">
    <source>
        <dbReference type="Proteomes" id="UP000235405"/>
    </source>
</evidence>
<reference evidence="8 14" key="7">
    <citation type="submission" date="2024-06" db="EMBL/GenBank/DDBJ databases">
        <authorList>
            <person name="Steensen K."/>
            <person name="Seneca J."/>
            <person name="Bartlau N."/>
            <person name="Yu A.X."/>
            <person name="Polz M.F."/>
        </authorList>
    </citation>
    <scope>NUCLEOTIDE SEQUENCE [LARGE SCALE GENOMIC DNA]</scope>
    <source>
        <strain evidence="8 14">1F145</strain>
    </source>
</reference>
<dbReference type="InterPro" id="IPR033120">
    <property type="entry name" value="HOTDOG_ACOT"/>
</dbReference>
<reference evidence="9" key="2">
    <citation type="submission" date="2016-07" db="EMBL/GenBank/DDBJ databases">
        <authorList>
            <person name="Wan K."/>
            <person name="Booth B."/>
            <person name="Spirohn K."/>
            <person name="Hao T."/>
            <person name="Hu Y."/>
            <person name="Calderwood M."/>
            <person name="Hill D."/>
            <person name="Mohr S."/>
            <person name="Vidal M."/>
            <person name="Celniker S."/>
            <person name="Perrimon N."/>
        </authorList>
    </citation>
    <scope>NUCLEOTIDE SEQUENCE</scope>
    <source>
        <strain evidence="9">10N.286.54.F3</strain>
    </source>
</reference>
<dbReference type="EMBL" id="MCSW01000209">
    <property type="protein sequence ID" value="PMF18352.1"/>
    <property type="molecule type" value="Genomic_DNA"/>
</dbReference>
<dbReference type="EMBL" id="JAUYVK010000007">
    <property type="protein sequence ID" value="MDP2489495.1"/>
    <property type="molecule type" value="Genomic_DNA"/>
</dbReference>
<reference evidence="7" key="6">
    <citation type="submission" date="2023-07" db="EMBL/GenBank/DDBJ databases">
        <title>Genome content predicts the carbon catabolic preferences of heterotrophic bacteria.</title>
        <authorList>
            <person name="Gralka M."/>
        </authorList>
    </citation>
    <scope>NUCLEOTIDE SEQUENCE</scope>
    <source>
        <strain evidence="7">6E02</strain>
        <strain evidence="6">6E03</strain>
    </source>
</reference>
<dbReference type="InterPro" id="IPR040170">
    <property type="entry name" value="Cytosol_ACT"/>
</dbReference>
<dbReference type="InterPro" id="IPR029069">
    <property type="entry name" value="HotDog_dom_sf"/>
</dbReference>
<dbReference type="GeneID" id="72400597"/>
<dbReference type="RefSeq" id="WP_004732005.1">
    <property type="nucleotide sequence ID" value="NZ_AP025509.1"/>
</dbReference>
<dbReference type="EMBL" id="PIFK01000020">
    <property type="protein sequence ID" value="PTP34843.1"/>
    <property type="molecule type" value="Genomic_DNA"/>
</dbReference>
<dbReference type="GO" id="GO:0052816">
    <property type="term" value="F:long-chain fatty acyl-CoA hydrolase activity"/>
    <property type="evidence" value="ECO:0007669"/>
    <property type="project" value="TreeGrafter"/>
</dbReference>
<evidence type="ECO:0000313" key="6">
    <source>
        <dbReference type="EMBL" id="MDP2489495.1"/>
    </source>
</evidence>
<evidence type="ECO:0000313" key="5">
    <source>
        <dbReference type="EMBL" id="MDH5921219.1"/>
    </source>
</evidence>
<keyword evidence="14" id="KW-1185">Reference proteome</keyword>
<dbReference type="Proteomes" id="UP001177883">
    <property type="component" value="Unassembled WGS sequence"/>
</dbReference>
<dbReference type="Proteomes" id="UP000235405">
    <property type="component" value="Unassembled WGS sequence"/>
</dbReference>
<dbReference type="EMBL" id="JAUYVL010000001">
    <property type="protein sequence ID" value="MDP2499466.1"/>
    <property type="molecule type" value="Genomic_DNA"/>
</dbReference>
<organism evidence="7 13">
    <name type="scientific">Vibrio splendidus</name>
    <dbReference type="NCBI Taxonomy" id="29497"/>
    <lineage>
        <taxon>Bacteria</taxon>
        <taxon>Pseudomonadati</taxon>
        <taxon>Pseudomonadota</taxon>
        <taxon>Gammaproteobacteria</taxon>
        <taxon>Vibrionales</taxon>
        <taxon>Vibrionaceae</taxon>
        <taxon>Vibrio</taxon>
    </lineage>
</organism>
<dbReference type="SUPFAM" id="SSF54637">
    <property type="entry name" value="Thioesterase/thiol ester dehydrase-isomerase"/>
    <property type="match status" value="1"/>
</dbReference>
<dbReference type="PANTHER" id="PTHR11049">
    <property type="entry name" value="ACYL COENZYME A THIOESTER HYDROLASE"/>
    <property type="match status" value="1"/>
</dbReference>
<evidence type="ECO:0000256" key="1">
    <source>
        <dbReference type="ARBA" id="ARBA00010458"/>
    </source>
</evidence>
<dbReference type="CDD" id="cd03442">
    <property type="entry name" value="BFIT_BACH"/>
    <property type="match status" value="1"/>
</dbReference>
<evidence type="ECO:0000256" key="2">
    <source>
        <dbReference type="ARBA" id="ARBA00022801"/>
    </source>
</evidence>
<comment type="caution">
    <text evidence="7">The sequence shown here is derived from an EMBL/GenBank/DDBJ whole genome shotgun (WGS) entry which is preliminary data.</text>
</comment>
<comment type="similarity">
    <text evidence="1">Belongs to the acyl coenzyme A hydrolase family.</text>
</comment>
<reference evidence="11" key="1">
    <citation type="submission" date="2016-07" db="EMBL/GenBank/DDBJ databases">
        <title>Nontailed viruses are major unrecognized killers of bacteria in the ocean.</title>
        <authorList>
            <person name="Kauffman K."/>
            <person name="Hussain F."/>
            <person name="Yang J."/>
            <person name="Arevalo P."/>
            <person name="Brown J."/>
            <person name="Cutler M."/>
            <person name="Kelly L."/>
            <person name="Polz M.F."/>
        </authorList>
    </citation>
    <scope>NUCLEOTIDE SEQUENCE [LARGE SCALE GENOMIC DNA]</scope>
    <source>
        <strain evidence="11">10N.286.54.F3</strain>
    </source>
</reference>
<dbReference type="GO" id="GO:0006637">
    <property type="term" value="P:acyl-CoA metabolic process"/>
    <property type="evidence" value="ECO:0007669"/>
    <property type="project" value="TreeGrafter"/>
</dbReference>
<protein>
    <submittedName>
        <fullName evidence="7">Acyl-CoA thioesterase</fullName>
        <ecNumber evidence="7">3.1.2.20</ecNumber>
    </submittedName>
</protein>